<dbReference type="Proteomes" id="UP000199689">
    <property type="component" value="Unassembled WGS sequence"/>
</dbReference>
<dbReference type="OrthoDB" id="9794577at2"/>
<dbReference type="EMBL" id="FMXA01000020">
    <property type="protein sequence ID" value="SDA57316.1"/>
    <property type="molecule type" value="Genomic_DNA"/>
</dbReference>
<proteinExistence type="predicted"/>
<keyword evidence="1" id="KW-0597">Phosphoprotein</keyword>
<reference evidence="3 4" key="1">
    <citation type="submission" date="2016-10" db="EMBL/GenBank/DDBJ databases">
        <authorList>
            <person name="de Groot N.N."/>
        </authorList>
    </citation>
    <scope>NUCLEOTIDE SEQUENCE [LARGE SCALE GENOMIC DNA]</scope>
    <source>
        <strain evidence="3 4">DSM 15230</strain>
    </source>
</reference>
<evidence type="ECO:0000259" key="2">
    <source>
        <dbReference type="PROSITE" id="PS50110"/>
    </source>
</evidence>
<dbReference type="SUPFAM" id="SSF52540">
    <property type="entry name" value="P-loop containing nucleoside triphosphate hydrolases"/>
    <property type="match status" value="1"/>
</dbReference>
<dbReference type="PANTHER" id="PTHR43384:SF13">
    <property type="entry name" value="SLR0110 PROTEIN"/>
    <property type="match status" value="1"/>
</dbReference>
<dbReference type="GO" id="GO:0016887">
    <property type="term" value="F:ATP hydrolysis activity"/>
    <property type="evidence" value="ECO:0007669"/>
    <property type="project" value="TreeGrafter"/>
</dbReference>
<keyword evidence="4" id="KW-1185">Reference proteome</keyword>
<dbReference type="InterPro" id="IPR001789">
    <property type="entry name" value="Sig_transdc_resp-reg_receiver"/>
</dbReference>
<dbReference type="SMART" id="SM00448">
    <property type="entry name" value="REC"/>
    <property type="match status" value="1"/>
</dbReference>
<dbReference type="InterPro" id="IPR050625">
    <property type="entry name" value="ParA/MinD_ATPase"/>
</dbReference>
<dbReference type="PANTHER" id="PTHR43384">
    <property type="entry name" value="SEPTUM SITE-DETERMINING PROTEIN MIND HOMOLOG, CHLOROPLASTIC-RELATED"/>
    <property type="match status" value="1"/>
</dbReference>
<evidence type="ECO:0000313" key="4">
    <source>
        <dbReference type="Proteomes" id="UP000199689"/>
    </source>
</evidence>
<sequence>MLYRTVLIEPERLMKERLTRVIRNTPDFELSAWYAEPDEAIENAEKLKADLILVDIEEEKGLKGFDHLKRTFPKAAIICLSRQWDSEEQARLIQAGASGYMIKPFTGAELTEAVKTFTRIHTGGRSKVITFFSPKGKSGKTTLVSNLAAAMARKVNEPVAIIDADFQFGDQSVFLNLRSQSTITEAIRDIEFLSPVTLKSYFVKVSENLHVLCGASKPEQVDVVTIDKFTGLINMVKSLYGYVLIDMPSGFSDITATACELSTRTILMTMYNGGYEVVHMRRALDIFRAWDDYEKRVELLFTRLVPGKENQEKFSQLMGYPVKYIIPNAYNLVSESADNGRLAINEDENDPFSRAVLAMADALVAEK</sequence>
<name>A0A1G5WI16_9FIRM</name>
<evidence type="ECO:0000313" key="3">
    <source>
        <dbReference type="EMBL" id="SDA57316.1"/>
    </source>
</evidence>
<dbReference type="Pfam" id="PF00072">
    <property type="entry name" value="Response_reg"/>
    <property type="match status" value="1"/>
</dbReference>
<feature type="domain" description="Response regulatory" evidence="2">
    <location>
        <begin position="4"/>
        <end position="118"/>
    </location>
</feature>
<protein>
    <submittedName>
        <fullName evidence="3">Pilus assembly protein CpaE</fullName>
    </submittedName>
</protein>
<dbReference type="CDD" id="cd17535">
    <property type="entry name" value="REC_NarL-like"/>
    <property type="match status" value="1"/>
</dbReference>
<evidence type="ECO:0000256" key="1">
    <source>
        <dbReference type="PROSITE-ProRule" id="PRU00169"/>
    </source>
</evidence>
<dbReference type="InterPro" id="IPR058245">
    <property type="entry name" value="NreC/VraR/RcsB-like_REC"/>
</dbReference>
<dbReference type="GeneID" id="87756379"/>
<gene>
    <name evidence="3" type="ORF">SAMN02910343_01375</name>
</gene>
<dbReference type="AlphaFoldDB" id="A0A1G5WI16"/>
<dbReference type="PROSITE" id="PS50110">
    <property type="entry name" value="RESPONSE_REGULATORY"/>
    <property type="match status" value="1"/>
</dbReference>
<dbReference type="Gene3D" id="3.40.50.300">
    <property type="entry name" value="P-loop containing nucleotide triphosphate hydrolases"/>
    <property type="match status" value="1"/>
</dbReference>
<dbReference type="InterPro" id="IPR027417">
    <property type="entry name" value="P-loop_NTPase"/>
</dbReference>
<dbReference type="InterPro" id="IPR011006">
    <property type="entry name" value="CheY-like_superfamily"/>
</dbReference>
<feature type="modified residue" description="4-aspartylphosphate" evidence="1">
    <location>
        <position position="55"/>
    </location>
</feature>
<organism evidence="3 4">
    <name type="scientific">Allisonella histaminiformans</name>
    <dbReference type="NCBI Taxonomy" id="209880"/>
    <lineage>
        <taxon>Bacteria</taxon>
        <taxon>Bacillati</taxon>
        <taxon>Bacillota</taxon>
        <taxon>Negativicutes</taxon>
        <taxon>Veillonellales</taxon>
        <taxon>Veillonellaceae</taxon>
        <taxon>Allisonella</taxon>
    </lineage>
</organism>
<dbReference type="SUPFAM" id="SSF52172">
    <property type="entry name" value="CheY-like"/>
    <property type="match status" value="1"/>
</dbReference>
<dbReference type="Gene3D" id="3.40.50.2300">
    <property type="match status" value="1"/>
</dbReference>
<dbReference type="RefSeq" id="WP_091365202.1">
    <property type="nucleotide sequence ID" value="NZ_FMXA01000020.1"/>
</dbReference>
<dbReference type="STRING" id="209880.SAMN02910343_01375"/>
<dbReference type="Pfam" id="PF13614">
    <property type="entry name" value="AAA_31"/>
    <property type="match status" value="1"/>
</dbReference>
<dbReference type="GO" id="GO:0005829">
    <property type="term" value="C:cytosol"/>
    <property type="evidence" value="ECO:0007669"/>
    <property type="project" value="TreeGrafter"/>
</dbReference>
<dbReference type="GO" id="GO:0051782">
    <property type="term" value="P:negative regulation of cell division"/>
    <property type="evidence" value="ECO:0007669"/>
    <property type="project" value="TreeGrafter"/>
</dbReference>
<dbReference type="GO" id="GO:0005524">
    <property type="term" value="F:ATP binding"/>
    <property type="evidence" value="ECO:0007669"/>
    <property type="project" value="TreeGrafter"/>
</dbReference>
<dbReference type="GO" id="GO:0009898">
    <property type="term" value="C:cytoplasmic side of plasma membrane"/>
    <property type="evidence" value="ECO:0007669"/>
    <property type="project" value="TreeGrafter"/>
</dbReference>
<dbReference type="InterPro" id="IPR025669">
    <property type="entry name" value="AAA_dom"/>
</dbReference>
<accession>A0A1G5WI16</accession>
<dbReference type="GO" id="GO:0000160">
    <property type="term" value="P:phosphorelay signal transduction system"/>
    <property type="evidence" value="ECO:0007669"/>
    <property type="project" value="InterPro"/>
</dbReference>